<dbReference type="RefSeq" id="WP_382387475.1">
    <property type="nucleotide sequence ID" value="NZ_JBHLWI010000028.1"/>
</dbReference>
<feature type="signal peptide" evidence="2">
    <location>
        <begin position="1"/>
        <end position="19"/>
    </location>
</feature>
<keyword evidence="2" id="KW-0732">Signal</keyword>
<dbReference type="EMBL" id="JBHLWI010000028">
    <property type="protein sequence ID" value="MFC0263013.1"/>
    <property type="molecule type" value="Genomic_DNA"/>
</dbReference>
<dbReference type="GO" id="GO:0008233">
    <property type="term" value="F:peptidase activity"/>
    <property type="evidence" value="ECO:0007669"/>
    <property type="project" value="UniProtKB-KW"/>
</dbReference>
<comment type="caution">
    <text evidence="3">The sequence shown here is derived from an EMBL/GenBank/DDBJ whole genome shotgun (WGS) entry which is preliminary data.</text>
</comment>
<feature type="chain" id="PRO_5046005083" evidence="2">
    <location>
        <begin position="20"/>
        <end position="160"/>
    </location>
</feature>
<organism evidence="3 4">
    <name type="scientific">Fontibacter flavus</name>
    <dbReference type="NCBI Taxonomy" id="654838"/>
    <lineage>
        <taxon>Bacteria</taxon>
        <taxon>Pseudomonadati</taxon>
        <taxon>Bacteroidota</taxon>
        <taxon>Cytophagia</taxon>
        <taxon>Cytophagales</taxon>
        <taxon>Cyclobacteriaceae</taxon>
        <taxon>Fontibacter</taxon>
    </lineage>
</organism>
<evidence type="ECO:0000313" key="4">
    <source>
        <dbReference type="Proteomes" id="UP001589797"/>
    </source>
</evidence>
<accession>A0ABV6FT09</accession>
<evidence type="ECO:0000313" key="3">
    <source>
        <dbReference type="EMBL" id="MFC0263013.1"/>
    </source>
</evidence>
<gene>
    <name evidence="3" type="ORF">ACFFIP_09995</name>
</gene>
<feature type="transmembrane region" description="Helical" evidence="1">
    <location>
        <begin position="132"/>
        <end position="149"/>
    </location>
</feature>
<keyword evidence="1" id="KW-1133">Transmembrane helix</keyword>
<keyword evidence="3" id="KW-0378">Hydrolase</keyword>
<sequence>MFKRIVFAFLFLFPMTIFAQAKLEKMLSDRDKMHREWKASESKKSGIFGNRTKKDMIETNDWMARIIEKDNQIMDELKMLSEIEKTEITYEKNDYKFISQKQEREIAILKRALEEKDQVVQEKKSDKRTYEWTTLIFFLSTLAFGYLFYKGKKGKNAFTE</sequence>
<evidence type="ECO:0000256" key="1">
    <source>
        <dbReference type="SAM" id="Phobius"/>
    </source>
</evidence>
<protein>
    <submittedName>
        <fullName evidence="3">Clp protease ClpB</fullName>
    </submittedName>
</protein>
<dbReference type="GO" id="GO:0006508">
    <property type="term" value="P:proteolysis"/>
    <property type="evidence" value="ECO:0007669"/>
    <property type="project" value="UniProtKB-KW"/>
</dbReference>
<keyword evidence="3" id="KW-0645">Protease</keyword>
<dbReference type="Proteomes" id="UP001589797">
    <property type="component" value="Unassembled WGS sequence"/>
</dbReference>
<keyword evidence="1" id="KW-0812">Transmembrane</keyword>
<keyword evidence="1" id="KW-0472">Membrane</keyword>
<proteinExistence type="predicted"/>
<reference evidence="3 4" key="1">
    <citation type="submission" date="2024-09" db="EMBL/GenBank/DDBJ databases">
        <authorList>
            <person name="Sun Q."/>
            <person name="Mori K."/>
        </authorList>
    </citation>
    <scope>NUCLEOTIDE SEQUENCE [LARGE SCALE GENOMIC DNA]</scope>
    <source>
        <strain evidence="3 4">CCM 7650</strain>
    </source>
</reference>
<name>A0ABV6FT09_9BACT</name>
<keyword evidence="4" id="KW-1185">Reference proteome</keyword>
<evidence type="ECO:0000256" key="2">
    <source>
        <dbReference type="SAM" id="SignalP"/>
    </source>
</evidence>